<dbReference type="Pfam" id="PF01844">
    <property type="entry name" value="HNH"/>
    <property type="match status" value="1"/>
</dbReference>
<dbReference type="GO" id="GO:0008270">
    <property type="term" value="F:zinc ion binding"/>
    <property type="evidence" value="ECO:0007669"/>
    <property type="project" value="InterPro"/>
</dbReference>
<evidence type="ECO:0000259" key="2">
    <source>
        <dbReference type="Pfam" id="PF01844"/>
    </source>
</evidence>
<keyword evidence="3" id="KW-0255">Endonuclease</keyword>
<dbReference type="Gene3D" id="1.10.30.50">
    <property type="match status" value="1"/>
</dbReference>
<dbReference type="GO" id="GO:0003676">
    <property type="term" value="F:nucleic acid binding"/>
    <property type="evidence" value="ECO:0007669"/>
    <property type="project" value="InterPro"/>
</dbReference>
<dbReference type="EMBL" id="VNIM01000029">
    <property type="protein sequence ID" value="TVV74698.1"/>
    <property type="molecule type" value="Genomic_DNA"/>
</dbReference>
<dbReference type="InterPro" id="IPR003615">
    <property type="entry name" value="HNH_nuc"/>
</dbReference>
<organism evidence="3 4">
    <name type="scientific">Alterirhizorhabdus solaris</name>
    <dbReference type="NCBI Taxonomy" id="2529389"/>
    <lineage>
        <taxon>Bacteria</taxon>
        <taxon>Pseudomonadati</taxon>
        <taxon>Pseudomonadota</taxon>
        <taxon>Alphaproteobacteria</taxon>
        <taxon>Sphingomonadales</taxon>
        <taxon>Rhizorhabdaceae</taxon>
        <taxon>Alterirhizorhabdus</taxon>
    </lineage>
</organism>
<keyword evidence="3" id="KW-0540">Nuclease</keyword>
<feature type="region of interest" description="Disordered" evidence="1">
    <location>
        <begin position="75"/>
        <end position="105"/>
    </location>
</feature>
<feature type="domain" description="HNH" evidence="2">
    <location>
        <begin position="31"/>
        <end position="75"/>
    </location>
</feature>
<dbReference type="CDD" id="cd00085">
    <property type="entry name" value="HNHc"/>
    <property type="match status" value="1"/>
</dbReference>
<keyword evidence="4" id="KW-1185">Reference proteome</keyword>
<dbReference type="AlphaFoldDB" id="A0A558R5T1"/>
<dbReference type="RefSeq" id="WP_145150296.1">
    <property type="nucleotide sequence ID" value="NZ_VNIM01000029.1"/>
</dbReference>
<sequence>MAWPTTSRHARGYGTAHDKMRAHLMRTVILCEECTRQGHVAVGKIADHKVPLAQGGTGDRSNYQLLCQDCSDRKTLADKGQSARPKGGVDASGRPTDPNHPWNRR</sequence>
<reference evidence="3 4" key="1">
    <citation type="submission" date="2019-07" db="EMBL/GenBank/DDBJ databases">
        <title>Sphingomonas solaris sp. nov., isolated from a solar panel from Boston, Massachusetts.</title>
        <authorList>
            <person name="Tanner K."/>
            <person name="Pascual J."/>
            <person name="Mancuso C."/>
            <person name="Pereto J."/>
            <person name="Khalil A."/>
            <person name="Vilanova C."/>
        </authorList>
    </citation>
    <scope>NUCLEOTIDE SEQUENCE [LARGE SCALE GENOMIC DNA]</scope>
    <source>
        <strain evidence="3 4">R4DWN</strain>
    </source>
</reference>
<evidence type="ECO:0000313" key="4">
    <source>
        <dbReference type="Proteomes" id="UP000318681"/>
    </source>
</evidence>
<dbReference type="GO" id="GO:0004519">
    <property type="term" value="F:endonuclease activity"/>
    <property type="evidence" value="ECO:0007669"/>
    <property type="project" value="UniProtKB-KW"/>
</dbReference>
<comment type="caution">
    <text evidence="3">The sequence shown here is derived from an EMBL/GenBank/DDBJ whole genome shotgun (WGS) entry which is preliminary data.</text>
</comment>
<dbReference type="OrthoDB" id="7807589at2"/>
<accession>A0A558R5T1</accession>
<proteinExistence type="predicted"/>
<evidence type="ECO:0000313" key="3">
    <source>
        <dbReference type="EMBL" id="TVV74698.1"/>
    </source>
</evidence>
<gene>
    <name evidence="3" type="ORF">FOY91_09025</name>
</gene>
<name>A0A558R5T1_9SPHN</name>
<evidence type="ECO:0000256" key="1">
    <source>
        <dbReference type="SAM" id="MobiDB-lite"/>
    </source>
</evidence>
<keyword evidence="3" id="KW-0378">Hydrolase</keyword>
<protein>
    <submittedName>
        <fullName evidence="3">HNH endonuclease</fullName>
    </submittedName>
</protein>
<dbReference type="InterPro" id="IPR002711">
    <property type="entry name" value="HNH"/>
</dbReference>
<dbReference type="Proteomes" id="UP000318681">
    <property type="component" value="Unassembled WGS sequence"/>
</dbReference>